<organism evidence="2 3">
    <name type="scientific">Ceraceosorus bombacis</name>
    <dbReference type="NCBI Taxonomy" id="401625"/>
    <lineage>
        <taxon>Eukaryota</taxon>
        <taxon>Fungi</taxon>
        <taxon>Dikarya</taxon>
        <taxon>Basidiomycota</taxon>
        <taxon>Ustilaginomycotina</taxon>
        <taxon>Exobasidiomycetes</taxon>
        <taxon>Ceraceosorales</taxon>
        <taxon>Ceraceosoraceae</taxon>
        <taxon>Ceraceosorus</taxon>
    </lineage>
</organism>
<evidence type="ECO:0000313" key="3">
    <source>
        <dbReference type="Proteomes" id="UP000054845"/>
    </source>
</evidence>
<dbReference type="Gene3D" id="1.25.10.10">
    <property type="entry name" value="Leucine-rich Repeat Variant"/>
    <property type="match status" value="1"/>
</dbReference>
<keyword evidence="3" id="KW-1185">Reference proteome</keyword>
<feature type="compositionally biased region" description="Low complexity" evidence="1">
    <location>
        <begin position="831"/>
        <end position="850"/>
    </location>
</feature>
<name>A0A0P1BJZ8_9BASI</name>
<feature type="compositionally biased region" description="Basic and acidic residues" evidence="1">
    <location>
        <begin position="873"/>
        <end position="884"/>
    </location>
</feature>
<proteinExistence type="predicted"/>
<protein>
    <submittedName>
        <fullName evidence="2">Armadillo-type fold</fullName>
    </submittedName>
</protein>
<feature type="compositionally biased region" description="Basic and acidic residues" evidence="1">
    <location>
        <begin position="851"/>
        <end position="861"/>
    </location>
</feature>
<dbReference type="SUPFAM" id="SSF48371">
    <property type="entry name" value="ARM repeat"/>
    <property type="match status" value="1"/>
</dbReference>
<dbReference type="AlphaFoldDB" id="A0A0P1BJZ8"/>
<dbReference type="InterPro" id="IPR011989">
    <property type="entry name" value="ARM-like"/>
</dbReference>
<reference evidence="2 3" key="1">
    <citation type="submission" date="2014-09" db="EMBL/GenBank/DDBJ databases">
        <authorList>
            <person name="Magalhaes I.L.F."/>
            <person name="Oliveira U."/>
            <person name="Santos F.R."/>
            <person name="Vidigal T.H.D.A."/>
            <person name="Brescovit A.D."/>
            <person name="Santos A.J."/>
        </authorList>
    </citation>
    <scope>NUCLEOTIDE SEQUENCE [LARGE SCALE GENOMIC DNA]</scope>
</reference>
<evidence type="ECO:0000256" key="1">
    <source>
        <dbReference type="SAM" id="MobiDB-lite"/>
    </source>
</evidence>
<dbReference type="EMBL" id="CCYA01000278">
    <property type="protein sequence ID" value="CEH16396.1"/>
    <property type="molecule type" value="Genomic_DNA"/>
</dbReference>
<accession>A0A0P1BJZ8</accession>
<feature type="region of interest" description="Disordered" evidence="1">
    <location>
        <begin position="787"/>
        <end position="811"/>
    </location>
</feature>
<dbReference type="Proteomes" id="UP000054845">
    <property type="component" value="Unassembled WGS sequence"/>
</dbReference>
<evidence type="ECO:0000313" key="2">
    <source>
        <dbReference type="EMBL" id="CEH16396.1"/>
    </source>
</evidence>
<dbReference type="InterPro" id="IPR016024">
    <property type="entry name" value="ARM-type_fold"/>
</dbReference>
<dbReference type="OrthoDB" id="29308at2759"/>
<feature type="region of interest" description="Disordered" evidence="1">
    <location>
        <begin position="831"/>
        <end position="884"/>
    </location>
</feature>
<sequence>MEDVTLLEAGAPRVHFAFIKALETAKNEAEAEDIILHALLNARAATSQRSSSTWAASFSDLPAQLLNVLHIAQLRPDLLSASSPIDWLLVPALQLSASDTSVRETVIAHAILDHVLRPASLLQRSLGQSAPSGSVLQSQEETVPDQVLLLLNTARATIVGPKGKGRQHAAPSTGPSAQRLRASLLTARRNAVLASICGRTIRGPNAVTSLWGPLLAIADASNKDQKERAKAINALIALAADADEGQKRALWALIKQALPAHSGGELSRSGEDDLIASASSSRRDRPASHALLSVRRAAVKGVKAMLLERFIEAEEAAALLLSCLQRHGYAISLALSIAALESLKLCCERTLSDDVRRSIYVTTLPIATTSAESKGGSALALLLAAAQTLGAAYRPEPSSETEAQLWNSIGSTISSHLRSRTPNLRALALRCLEALLPLKWQDGGGSPLVQGEKEWEALLSGLSDLDQTIRQLTLRLLHQIDTTIMIQHQKGILEALKTATDAPTAKLLALRSVEVSSVILSTSRSDASANDSDVFVATTLETLRWLQAASASLSTLMRPHYELAEAFCKALIGRTADVRRSISARLIEVTFADTQLSSFASGAFMCASLSVAHASTGHQACEALVGLLEHADLDQVQEAMLLALAHQASHLPFTVEVQERLERWAQARSRQLSLRCEQVLHVSKDRNAAERIRVALPKSTNLLDVLQIIEAFFTNSLKGKQELFKSLSPPSASVLSARRSSSRELRHHAYPDAPLSRSAISDQSRLRRSRAELGEDDAAAAAAAAAAEEEEEEELDHLSFTSNNRRGPANPITLASLTNSVMDMWNTLSSVQTRASTSTSTSTRHTGGSMRRAEERRKLFDADADEEEAQQEAAREEWQDGKEG</sequence>